<gene>
    <name evidence="4" type="ORF">LX32DRAFT_695132</name>
</gene>
<sequence>MPDNQAAWLTGKKVKPLEVRSAAYTPPGENEVVIHNQAVAINPVDWYKQEGGDFLYDWVKYPMILGSDVAGEVVEVGPGISAARFKVGDRVLGLAVGLDKRSNKTSEGGFQKYVVLRANLTSTIPDFVSFEQACVLPLATATSACGLFDKDYLNLQRPRLDASPTGETLLVWGGSTSVGCNAIQLAVGAGYEVIATASPKNFEYLKTLGAKEVFDYRSATVVRDIIAAFRGRTSAGAIAIGSNSLVPCVNIIAASKGRKFVAQASIGSGKPPTGMTGLASLVWAVASESATVFVKGKVSGVRSKFIWGSDLMATDVGAAIYQDFLPDAMAQGKFTPAPKAEVVGNGLESIQEAFGISYRGVSAKKLVVSL</sequence>
<evidence type="ECO:0000256" key="1">
    <source>
        <dbReference type="ARBA" id="ARBA00008072"/>
    </source>
</evidence>
<comment type="similarity">
    <text evidence="1">Belongs to the zinc-containing alcohol dehydrogenase family.</text>
</comment>
<accession>A0AAD9LZU9</accession>
<dbReference type="EMBL" id="MU842902">
    <property type="protein sequence ID" value="KAK2027042.1"/>
    <property type="molecule type" value="Genomic_DNA"/>
</dbReference>
<dbReference type="InterPro" id="IPR020843">
    <property type="entry name" value="ER"/>
</dbReference>
<dbReference type="SUPFAM" id="SSF51735">
    <property type="entry name" value="NAD(P)-binding Rossmann-fold domains"/>
    <property type="match status" value="1"/>
</dbReference>
<dbReference type="AlphaFoldDB" id="A0AAD9LZU9"/>
<dbReference type="CDD" id="cd08249">
    <property type="entry name" value="enoyl_reductase_like"/>
    <property type="match status" value="1"/>
</dbReference>
<protein>
    <submittedName>
        <fullName evidence="4">Zinc-binding dehydrogenase</fullName>
    </submittedName>
</protein>
<reference evidence="4" key="1">
    <citation type="submission" date="2021-06" db="EMBL/GenBank/DDBJ databases">
        <title>Comparative genomics, transcriptomics and evolutionary studies reveal genomic signatures of adaptation to plant cell wall in hemibiotrophic fungi.</title>
        <authorList>
            <consortium name="DOE Joint Genome Institute"/>
            <person name="Baroncelli R."/>
            <person name="Diaz J.F."/>
            <person name="Benocci T."/>
            <person name="Peng M."/>
            <person name="Battaglia E."/>
            <person name="Haridas S."/>
            <person name="Andreopoulos W."/>
            <person name="Labutti K."/>
            <person name="Pangilinan J."/>
            <person name="Floch G.L."/>
            <person name="Makela M.R."/>
            <person name="Henrissat B."/>
            <person name="Grigoriev I.V."/>
            <person name="Crouch J.A."/>
            <person name="De Vries R.P."/>
            <person name="Sukno S.A."/>
            <person name="Thon M.R."/>
        </authorList>
    </citation>
    <scope>NUCLEOTIDE SEQUENCE</scope>
    <source>
        <strain evidence="4">MAFF235873</strain>
    </source>
</reference>
<dbReference type="Pfam" id="PF08240">
    <property type="entry name" value="ADH_N"/>
    <property type="match status" value="1"/>
</dbReference>
<dbReference type="SUPFAM" id="SSF50129">
    <property type="entry name" value="GroES-like"/>
    <property type="match status" value="1"/>
</dbReference>
<dbReference type="PANTHER" id="PTHR45348:SF2">
    <property type="entry name" value="ZINC-TYPE ALCOHOL DEHYDROGENASE-LIKE PROTEIN C2E1P3.01"/>
    <property type="match status" value="1"/>
</dbReference>
<dbReference type="SMART" id="SM00829">
    <property type="entry name" value="PKS_ER"/>
    <property type="match status" value="1"/>
</dbReference>
<evidence type="ECO:0000259" key="3">
    <source>
        <dbReference type="SMART" id="SM00829"/>
    </source>
</evidence>
<comment type="caution">
    <text evidence="4">The sequence shown here is derived from an EMBL/GenBank/DDBJ whole genome shotgun (WGS) entry which is preliminary data.</text>
</comment>
<dbReference type="PANTHER" id="PTHR45348">
    <property type="entry name" value="HYPOTHETICAL OXIDOREDUCTASE (EUROFUNG)"/>
    <property type="match status" value="1"/>
</dbReference>
<dbReference type="InterPro" id="IPR047122">
    <property type="entry name" value="Trans-enoyl_RdTase-like"/>
</dbReference>
<keyword evidence="5" id="KW-1185">Reference proteome</keyword>
<dbReference type="GO" id="GO:0016651">
    <property type="term" value="F:oxidoreductase activity, acting on NAD(P)H"/>
    <property type="evidence" value="ECO:0007669"/>
    <property type="project" value="InterPro"/>
</dbReference>
<dbReference type="Gene3D" id="3.40.50.720">
    <property type="entry name" value="NAD(P)-binding Rossmann-like Domain"/>
    <property type="match status" value="1"/>
</dbReference>
<evidence type="ECO:0000256" key="2">
    <source>
        <dbReference type="ARBA" id="ARBA00023002"/>
    </source>
</evidence>
<proteinExistence type="inferred from homology"/>
<keyword evidence="2" id="KW-0560">Oxidoreductase</keyword>
<dbReference type="InterPro" id="IPR036291">
    <property type="entry name" value="NAD(P)-bd_dom_sf"/>
</dbReference>
<dbReference type="InterPro" id="IPR013154">
    <property type="entry name" value="ADH-like_N"/>
</dbReference>
<dbReference type="InterPro" id="IPR011032">
    <property type="entry name" value="GroES-like_sf"/>
</dbReference>
<feature type="domain" description="Enoyl reductase (ER)" evidence="3">
    <location>
        <begin position="12"/>
        <end position="294"/>
    </location>
</feature>
<name>A0AAD9LZU9_9PEZI</name>
<dbReference type="Gene3D" id="3.90.180.10">
    <property type="entry name" value="Medium-chain alcohol dehydrogenases, catalytic domain"/>
    <property type="match status" value="1"/>
</dbReference>
<organism evidence="4 5">
    <name type="scientific">Colletotrichum zoysiae</name>
    <dbReference type="NCBI Taxonomy" id="1216348"/>
    <lineage>
        <taxon>Eukaryota</taxon>
        <taxon>Fungi</taxon>
        <taxon>Dikarya</taxon>
        <taxon>Ascomycota</taxon>
        <taxon>Pezizomycotina</taxon>
        <taxon>Sordariomycetes</taxon>
        <taxon>Hypocreomycetidae</taxon>
        <taxon>Glomerellales</taxon>
        <taxon>Glomerellaceae</taxon>
        <taxon>Colletotrichum</taxon>
        <taxon>Colletotrichum graminicola species complex</taxon>
    </lineage>
</organism>
<evidence type="ECO:0000313" key="4">
    <source>
        <dbReference type="EMBL" id="KAK2027042.1"/>
    </source>
</evidence>
<evidence type="ECO:0000313" key="5">
    <source>
        <dbReference type="Proteomes" id="UP001232148"/>
    </source>
</evidence>
<dbReference type="Proteomes" id="UP001232148">
    <property type="component" value="Unassembled WGS sequence"/>
</dbReference>